<dbReference type="SUPFAM" id="SSF51197">
    <property type="entry name" value="Clavaminate synthase-like"/>
    <property type="match status" value="1"/>
</dbReference>
<comment type="caution">
    <text evidence="1">The sequence shown here is derived from an EMBL/GenBank/DDBJ whole genome shotgun (WGS) entry which is preliminary data.</text>
</comment>
<name>A0A9E2NSJ9_9GAMM</name>
<accession>A0A9E2NSJ9</accession>
<dbReference type="EMBL" id="JAHLFG010000081">
    <property type="protein sequence ID" value="MBU3827316.1"/>
    <property type="molecule type" value="Genomic_DNA"/>
</dbReference>
<dbReference type="Gene3D" id="2.60.120.370">
    <property type="entry name" value="YhcH/YjgK/YiaL"/>
    <property type="match status" value="1"/>
</dbReference>
<gene>
    <name evidence="1" type="ORF">IAA31_07485</name>
</gene>
<dbReference type="Proteomes" id="UP000824150">
    <property type="component" value="Unassembled WGS sequence"/>
</dbReference>
<dbReference type="NCBIfam" id="TIGR00022">
    <property type="entry name" value="YhcH/YjgK/YiaL family protein"/>
    <property type="match status" value="1"/>
</dbReference>
<proteinExistence type="predicted"/>
<dbReference type="InterPro" id="IPR037012">
    <property type="entry name" value="NanQ/TabA/YiaL_sf"/>
</dbReference>
<dbReference type="PANTHER" id="PTHR34986:SF1">
    <property type="entry name" value="PROTEIN YIAL"/>
    <property type="match status" value="1"/>
</dbReference>
<reference evidence="1" key="2">
    <citation type="submission" date="2021-04" db="EMBL/GenBank/DDBJ databases">
        <authorList>
            <person name="Gilroy R."/>
        </authorList>
    </citation>
    <scope>NUCLEOTIDE SEQUENCE</scope>
    <source>
        <strain evidence="1">687</strain>
    </source>
</reference>
<dbReference type="PANTHER" id="PTHR34986">
    <property type="entry name" value="EVOLVED BETA-GALACTOSIDASE SUBUNIT BETA"/>
    <property type="match status" value="1"/>
</dbReference>
<organism evidence="1 2">
    <name type="scientific">Candidatus Anaerobiospirillum merdipullorum</name>
    <dbReference type="NCBI Taxonomy" id="2838450"/>
    <lineage>
        <taxon>Bacteria</taxon>
        <taxon>Pseudomonadati</taxon>
        <taxon>Pseudomonadota</taxon>
        <taxon>Gammaproteobacteria</taxon>
        <taxon>Aeromonadales</taxon>
        <taxon>Succinivibrionaceae</taxon>
        <taxon>Anaerobiospirillum</taxon>
    </lineage>
</organism>
<dbReference type="AlphaFoldDB" id="A0A9E2NSJ9"/>
<evidence type="ECO:0000313" key="1">
    <source>
        <dbReference type="EMBL" id="MBU3827316.1"/>
    </source>
</evidence>
<dbReference type="InterPro" id="IPR004375">
    <property type="entry name" value="NanQ/TabA/YiaL"/>
</dbReference>
<reference evidence="1" key="1">
    <citation type="journal article" date="2021" name="PeerJ">
        <title>Extensive microbial diversity within the chicken gut microbiome revealed by metagenomics and culture.</title>
        <authorList>
            <person name="Gilroy R."/>
            <person name="Ravi A."/>
            <person name="Getino M."/>
            <person name="Pursley I."/>
            <person name="Horton D.L."/>
            <person name="Alikhan N.F."/>
            <person name="Baker D."/>
            <person name="Gharbi K."/>
            <person name="Hall N."/>
            <person name="Watson M."/>
            <person name="Adriaenssens E.M."/>
            <person name="Foster-Nyarko E."/>
            <person name="Jarju S."/>
            <person name="Secka A."/>
            <person name="Antonio M."/>
            <person name="Oren A."/>
            <person name="Chaudhuri R.R."/>
            <person name="La Ragione R."/>
            <person name="Hildebrand F."/>
            <person name="Pallen M.J."/>
        </authorList>
    </citation>
    <scope>NUCLEOTIDE SEQUENCE</scope>
    <source>
        <strain evidence="1">687</strain>
    </source>
</reference>
<dbReference type="GO" id="GO:0005829">
    <property type="term" value="C:cytosol"/>
    <property type="evidence" value="ECO:0007669"/>
    <property type="project" value="TreeGrafter"/>
</dbReference>
<dbReference type="Pfam" id="PF04074">
    <property type="entry name" value="DUF386"/>
    <property type="match status" value="1"/>
</dbReference>
<evidence type="ECO:0000313" key="2">
    <source>
        <dbReference type="Proteomes" id="UP000824150"/>
    </source>
</evidence>
<protein>
    <submittedName>
        <fullName evidence="1">YhcH/YjgK/YiaL family protein</fullName>
    </submittedName>
</protein>
<sequence>MFVSNVQLAAKYDYLAPTLKRCYEWIAAHDIKSMADGRYEICDGAFALVQRYTTRPLEQCRFEAHYQYLDIQYLAAGVEGFGVCEASGLEVTEDRPEDDIKFFAGPDIYDLVVLQAGKLVVVPPEDAHQPGMAYQGKLSDVVKVVVKVKV</sequence>